<dbReference type="RefSeq" id="WP_015245991.1">
    <property type="nucleotide sequence ID" value="NC_019892.1"/>
</dbReference>
<dbReference type="AlphaFoldDB" id="L0DBU6"/>
<dbReference type="KEGG" id="saci:Sinac_2532"/>
<dbReference type="OrthoDB" id="9919695at2"/>
<evidence type="ECO:0000313" key="1">
    <source>
        <dbReference type="EMBL" id="AGA26839.1"/>
    </source>
</evidence>
<dbReference type="STRING" id="886293.Sinac_2532"/>
<reference evidence="1 2" key="1">
    <citation type="submission" date="2012-02" db="EMBL/GenBank/DDBJ databases">
        <title>Complete sequence of chromosome of Singulisphaera acidiphila DSM 18658.</title>
        <authorList>
            <consortium name="US DOE Joint Genome Institute (JGI-PGF)"/>
            <person name="Lucas S."/>
            <person name="Copeland A."/>
            <person name="Lapidus A."/>
            <person name="Glavina del Rio T."/>
            <person name="Dalin E."/>
            <person name="Tice H."/>
            <person name="Bruce D."/>
            <person name="Goodwin L."/>
            <person name="Pitluck S."/>
            <person name="Peters L."/>
            <person name="Ovchinnikova G."/>
            <person name="Chertkov O."/>
            <person name="Kyrpides N."/>
            <person name="Mavromatis K."/>
            <person name="Ivanova N."/>
            <person name="Brettin T."/>
            <person name="Detter J.C."/>
            <person name="Han C."/>
            <person name="Larimer F."/>
            <person name="Land M."/>
            <person name="Hauser L."/>
            <person name="Markowitz V."/>
            <person name="Cheng J.-F."/>
            <person name="Hugenholtz P."/>
            <person name="Woyke T."/>
            <person name="Wu D."/>
            <person name="Tindall B."/>
            <person name="Pomrenke H."/>
            <person name="Brambilla E."/>
            <person name="Klenk H.-P."/>
            <person name="Eisen J.A."/>
        </authorList>
    </citation>
    <scope>NUCLEOTIDE SEQUENCE [LARGE SCALE GENOMIC DNA]</scope>
    <source>
        <strain evidence="2">ATCC BAA-1392 / DSM 18658 / VKM B-2454 / MOB10</strain>
    </source>
</reference>
<name>L0DBU6_SINAD</name>
<gene>
    <name evidence="1" type="ordered locus">Sinac_2532</name>
</gene>
<dbReference type="Proteomes" id="UP000010798">
    <property type="component" value="Chromosome"/>
</dbReference>
<proteinExistence type="predicted"/>
<dbReference type="EMBL" id="CP003364">
    <property type="protein sequence ID" value="AGA26839.1"/>
    <property type="molecule type" value="Genomic_DNA"/>
</dbReference>
<organism evidence="1 2">
    <name type="scientific">Singulisphaera acidiphila (strain ATCC BAA-1392 / DSM 18658 / VKM B-2454 / MOB10)</name>
    <dbReference type="NCBI Taxonomy" id="886293"/>
    <lineage>
        <taxon>Bacteria</taxon>
        <taxon>Pseudomonadati</taxon>
        <taxon>Planctomycetota</taxon>
        <taxon>Planctomycetia</taxon>
        <taxon>Isosphaerales</taxon>
        <taxon>Isosphaeraceae</taxon>
        <taxon>Singulisphaera</taxon>
    </lineage>
</organism>
<accession>L0DBU6</accession>
<evidence type="ECO:0000313" key="2">
    <source>
        <dbReference type="Proteomes" id="UP000010798"/>
    </source>
</evidence>
<sequence length="114" mass="12916">MLTHQNRLIVEDALCASRSVHTLRVHHCEFPEIRAECSTVAEGVTHLIVQLKCARENIQSKWRCDLIDRAIDDANELLQAMAEAELNKDNAPCECTVHVPDQIETTLPERRSSL</sequence>
<dbReference type="HOGENOM" id="CLU_2119481_0_0_0"/>
<keyword evidence="2" id="KW-1185">Reference proteome</keyword>
<protein>
    <submittedName>
        <fullName evidence="1">Uncharacterized protein</fullName>
    </submittedName>
</protein>